<dbReference type="InterPro" id="IPR046193">
    <property type="entry name" value="DUF6221"/>
</dbReference>
<name>A0A5P2CQQ6_STRVZ</name>
<protein>
    <submittedName>
        <fullName evidence="1">Uncharacterized protein</fullName>
    </submittedName>
</protein>
<dbReference type="EMBL" id="CP029191">
    <property type="protein sequence ID" value="QES45242.1"/>
    <property type="molecule type" value="Genomic_DNA"/>
</dbReference>
<evidence type="ECO:0000313" key="2">
    <source>
        <dbReference type="Proteomes" id="UP000324015"/>
    </source>
</evidence>
<dbReference type="Pfam" id="PF19730">
    <property type="entry name" value="DUF6221"/>
    <property type="match status" value="1"/>
</dbReference>
<organism evidence="1 2">
    <name type="scientific">Streptomyces venezuelae</name>
    <dbReference type="NCBI Taxonomy" id="54571"/>
    <lineage>
        <taxon>Bacteria</taxon>
        <taxon>Bacillati</taxon>
        <taxon>Actinomycetota</taxon>
        <taxon>Actinomycetes</taxon>
        <taxon>Kitasatosporales</taxon>
        <taxon>Streptomycetaceae</taxon>
        <taxon>Streptomyces</taxon>
    </lineage>
</organism>
<dbReference type="AlphaFoldDB" id="A0A5P2CQQ6"/>
<accession>A0A5P2CQQ6</accession>
<evidence type="ECO:0000313" key="1">
    <source>
        <dbReference type="EMBL" id="QES45242.1"/>
    </source>
</evidence>
<proteinExistence type="predicted"/>
<sequence>MNQIPDMIAFYRARLDEEAAVARKALRMKFDLPSDAPWERARLMTERGMYVSPHDRHMGAQSPARTLKRIEAERRLLDEIFAYEAKIDGEWGCGCDAERIAAGLCPDVGEDGIRALRLKVEVFDDHPDFQESWRP</sequence>
<gene>
    <name evidence="1" type="ORF">DEJ49_33425</name>
</gene>
<reference evidence="1 2" key="1">
    <citation type="submission" date="2018-05" db="EMBL/GenBank/DDBJ databases">
        <title>Streptomyces venezuelae.</title>
        <authorList>
            <person name="Kim W."/>
            <person name="Lee N."/>
            <person name="Cho B.-K."/>
        </authorList>
    </citation>
    <scope>NUCLEOTIDE SEQUENCE [LARGE SCALE GENOMIC DNA]</scope>
    <source>
        <strain evidence="1 2">ATCC 14585</strain>
    </source>
</reference>
<dbReference type="Proteomes" id="UP000324015">
    <property type="component" value="Chromosome"/>
</dbReference>